<dbReference type="GO" id="GO:0016616">
    <property type="term" value="F:oxidoreductase activity, acting on the CH-OH group of donors, NAD or NADP as acceptor"/>
    <property type="evidence" value="ECO:0007669"/>
    <property type="project" value="TreeGrafter"/>
</dbReference>
<sequence length="346" mass="37089">MHLSKSIRPSIFTCCSQPCTAIPKLTHKKIYNVSSSFVPRRAYSQGYSGRLSGRTCMVTGGTSGIGFAIAERFLREGAEHIILVGRSHERLLKAASKLEGSRLRSHDRNVGENNADQIQRSPETSDLLSMPQGTLVQSSERLSLLVGDVADAELWLRELEKAMAKVDILINAAGISHSNILPKTSTSEITATLRTNLEGAILTSRALLRASLRNRLRHTTSSTFDSRPASKCIINISSLLALKGGTGAVPYAASKAGLLGLTRSLTVEAAASLRDVVVRSNAIVPGYIETPMISEFSEGENQRLKNTIPLGRFGKPDEVADAAAFLAGNEYANNCVINLDGGLSAV</sequence>
<reference evidence="7 8" key="1">
    <citation type="submission" date="2019-04" db="EMBL/GenBank/DDBJ databases">
        <title>Friends and foes A comparative genomics study of 23 Aspergillus species from section Flavi.</title>
        <authorList>
            <consortium name="DOE Joint Genome Institute"/>
            <person name="Kjaerbolling I."/>
            <person name="Vesth T."/>
            <person name="Frisvad J.C."/>
            <person name="Nybo J.L."/>
            <person name="Theobald S."/>
            <person name="Kildgaard S."/>
            <person name="Isbrandt T."/>
            <person name="Kuo A."/>
            <person name="Sato A."/>
            <person name="Lyhne E.K."/>
            <person name="Kogle M.E."/>
            <person name="Wiebenga A."/>
            <person name="Kun R.S."/>
            <person name="Lubbers R.J."/>
            <person name="Makela M.R."/>
            <person name="Barry K."/>
            <person name="Chovatia M."/>
            <person name="Clum A."/>
            <person name="Daum C."/>
            <person name="Haridas S."/>
            <person name="He G."/>
            <person name="LaButti K."/>
            <person name="Lipzen A."/>
            <person name="Mondo S."/>
            <person name="Riley R."/>
            <person name="Salamov A."/>
            <person name="Simmons B.A."/>
            <person name="Magnuson J.K."/>
            <person name="Henrissat B."/>
            <person name="Mortensen U.H."/>
            <person name="Larsen T.O."/>
            <person name="Devries R.P."/>
            <person name="Grigoriev I.V."/>
            <person name="Machida M."/>
            <person name="Baker S.E."/>
            <person name="Andersen M.R."/>
        </authorList>
    </citation>
    <scope>NUCLEOTIDE SEQUENCE [LARGE SCALE GENOMIC DNA]</scope>
    <source>
        <strain evidence="7 8">IBT 18842</strain>
    </source>
</reference>
<keyword evidence="2" id="KW-0521">NADP</keyword>
<dbReference type="PANTHER" id="PTHR42760">
    <property type="entry name" value="SHORT-CHAIN DEHYDROGENASES/REDUCTASES FAMILY MEMBER"/>
    <property type="match status" value="1"/>
</dbReference>
<evidence type="ECO:0000256" key="4">
    <source>
        <dbReference type="RuleBase" id="RU000363"/>
    </source>
</evidence>
<dbReference type="GO" id="GO:0048038">
    <property type="term" value="F:quinone binding"/>
    <property type="evidence" value="ECO:0007669"/>
    <property type="project" value="TreeGrafter"/>
</dbReference>
<dbReference type="FunFam" id="3.40.50.720:FF:000563">
    <property type="entry name" value="3-oxoacyl-acyl carrier protein reductase"/>
    <property type="match status" value="1"/>
</dbReference>
<dbReference type="PRINTS" id="PR00080">
    <property type="entry name" value="SDRFAMILY"/>
</dbReference>
<dbReference type="Pfam" id="PF13561">
    <property type="entry name" value="adh_short_C2"/>
    <property type="match status" value="1"/>
</dbReference>
<accession>A0A5N6U3A6</accession>
<dbReference type="Proteomes" id="UP000325780">
    <property type="component" value="Unassembled WGS sequence"/>
</dbReference>
<evidence type="ECO:0000256" key="1">
    <source>
        <dbReference type="ARBA" id="ARBA00006484"/>
    </source>
</evidence>
<gene>
    <name evidence="7" type="ORF">BDV25DRAFT_50563</name>
</gene>
<name>A0A5N6U3A6_ASPAV</name>
<evidence type="ECO:0000259" key="6">
    <source>
        <dbReference type="SMART" id="SM00822"/>
    </source>
</evidence>
<feature type="compositionally biased region" description="Polar residues" evidence="5">
    <location>
        <begin position="111"/>
        <end position="132"/>
    </location>
</feature>
<organism evidence="7 8">
    <name type="scientific">Aspergillus avenaceus</name>
    <dbReference type="NCBI Taxonomy" id="36643"/>
    <lineage>
        <taxon>Eukaryota</taxon>
        <taxon>Fungi</taxon>
        <taxon>Dikarya</taxon>
        <taxon>Ascomycota</taxon>
        <taxon>Pezizomycotina</taxon>
        <taxon>Eurotiomycetes</taxon>
        <taxon>Eurotiomycetidae</taxon>
        <taxon>Eurotiales</taxon>
        <taxon>Aspergillaceae</taxon>
        <taxon>Aspergillus</taxon>
        <taxon>Aspergillus subgen. Circumdati</taxon>
    </lineage>
</organism>
<evidence type="ECO:0000313" key="8">
    <source>
        <dbReference type="Proteomes" id="UP000325780"/>
    </source>
</evidence>
<feature type="region of interest" description="Disordered" evidence="5">
    <location>
        <begin position="103"/>
        <end position="132"/>
    </location>
</feature>
<dbReference type="OrthoDB" id="47007at2759"/>
<dbReference type="InterPro" id="IPR057326">
    <property type="entry name" value="KR_dom"/>
</dbReference>
<keyword evidence="3" id="KW-0560">Oxidoreductase</keyword>
<evidence type="ECO:0000256" key="3">
    <source>
        <dbReference type="ARBA" id="ARBA00023002"/>
    </source>
</evidence>
<evidence type="ECO:0000313" key="7">
    <source>
        <dbReference type="EMBL" id="KAE8152909.1"/>
    </source>
</evidence>
<dbReference type="PRINTS" id="PR00081">
    <property type="entry name" value="GDHRDH"/>
</dbReference>
<proteinExistence type="inferred from homology"/>
<protein>
    <submittedName>
        <fullName evidence="7">3-oxoacyl-acyl carrier protein reductase</fullName>
    </submittedName>
</protein>
<keyword evidence="8" id="KW-1185">Reference proteome</keyword>
<dbReference type="SMART" id="SM00822">
    <property type="entry name" value="PKS_KR"/>
    <property type="match status" value="1"/>
</dbReference>
<evidence type="ECO:0000256" key="5">
    <source>
        <dbReference type="SAM" id="MobiDB-lite"/>
    </source>
</evidence>
<comment type="similarity">
    <text evidence="1 4">Belongs to the short-chain dehydrogenases/reductases (SDR) family.</text>
</comment>
<dbReference type="Gene3D" id="3.40.50.720">
    <property type="entry name" value="NAD(P)-binding Rossmann-like Domain"/>
    <property type="match status" value="1"/>
</dbReference>
<dbReference type="InterPro" id="IPR002347">
    <property type="entry name" value="SDR_fam"/>
</dbReference>
<evidence type="ECO:0000256" key="2">
    <source>
        <dbReference type="ARBA" id="ARBA00022857"/>
    </source>
</evidence>
<dbReference type="Pfam" id="PF00106">
    <property type="entry name" value="adh_short"/>
    <property type="match status" value="1"/>
</dbReference>
<feature type="domain" description="Ketoreductase" evidence="6">
    <location>
        <begin position="54"/>
        <end position="276"/>
    </location>
</feature>
<dbReference type="InterPro" id="IPR036291">
    <property type="entry name" value="NAD(P)-bd_dom_sf"/>
</dbReference>
<dbReference type="SUPFAM" id="SSF51735">
    <property type="entry name" value="NAD(P)-binding Rossmann-fold domains"/>
    <property type="match status" value="1"/>
</dbReference>
<dbReference type="PANTHER" id="PTHR42760:SF133">
    <property type="entry name" value="3-OXOACYL-[ACYL-CARRIER-PROTEIN] REDUCTASE"/>
    <property type="match status" value="1"/>
</dbReference>
<dbReference type="AlphaFoldDB" id="A0A5N6U3A6"/>
<dbReference type="GO" id="GO:0006633">
    <property type="term" value="P:fatty acid biosynthetic process"/>
    <property type="evidence" value="ECO:0007669"/>
    <property type="project" value="TreeGrafter"/>
</dbReference>
<dbReference type="EMBL" id="ML742046">
    <property type="protein sequence ID" value="KAE8152909.1"/>
    <property type="molecule type" value="Genomic_DNA"/>
</dbReference>